<reference evidence="2" key="1">
    <citation type="journal article" date="2019" name="Int. J. Syst. Evol. Microbiol.">
        <title>The Global Catalogue of Microorganisms (GCM) 10K type strain sequencing project: providing services to taxonomists for standard genome sequencing and annotation.</title>
        <authorList>
            <consortium name="The Broad Institute Genomics Platform"/>
            <consortium name="The Broad Institute Genome Sequencing Center for Infectious Disease"/>
            <person name="Wu L."/>
            <person name="Ma J."/>
        </authorList>
    </citation>
    <scope>NUCLEOTIDE SEQUENCE [LARGE SCALE GENOMIC DNA]</scope>
    <source>
        <strain evidence="2">CGMCC 1.16305</strain>
    </source>
</reference>
<evidence type="ECO:0000313" key="1">
    <source>
        <dbReference type="EMBL" id="MFC7393143.1"/>
    </source>
</evidence>
<evidence type="ECO:0000313" key="2">
    <source>
        <dbReference type="Proteomes" id="UP001596505"/>
    </source>
</evidence>
<sequence length="122" mass="14457">MESIIVTFIHHDREIDLFLPNHIDSQSIVIALNEWLGHEYNWSNGVHDLEYSFDLKHWFRLEKQQTFEKAGIWDGAFIRLSKDAVSALQTEKDFEKHGLTYQDDKANHDYQDDTGHVWKIID</sequence>
<comment type="caution">
    <text evidence="1">The sequence shown here is derived from an EMBL/GenBank/DDBJ whole genome shotgun (WGS) entry which is preliminary data.</text>
</comment>
<dbReference type="RefSeq" id="WP_380965595.1">
    <property type="nucleotide sequence ID" value="NZ_JBHTCO010000010.1"/>
</dbReference>
<dbReference type="Proteomes" id="UP001596505">
    <property type="component" value="Unassembled WGS sequence"/>
</dbReference>
<name>A0ABW2Q0I7_9BACL</name>
<accession>A0ABW2Q0I7</accession>
<dbReference type="EMBL" id="JBHTCO010000010">
    <property type="protein sequence ID" value="MFC7393143.1"/>
    <property type="molecule type" value="Genomic_DNA"/>
</dbReference>
<gene>
    <name evidence="1" type="ORF">ACFQRG_09215</name>
</gene>
<keyword evidence="2" id="KW-1185">Reference proteome</keyword>
<organism evidence="1 2">
    <name type="scientific">Scopulibacillus cellulosilyticus</name>
    <dbReference type="NCBI Taxonomy" id="2665665"/>
    <lineage>
        <taxon>Bacteria</taxon>
        <taxon>Bacillati</taxon>
        <taxon>Bacillota</taxon>
        <taxon>Bacilli</taxon>
        <taxon>Bacillales</taxon>
        <taxon>Sporolactobacillaceae</taxon>
        <taxon>Scopulibacillus</taxon>
    </lineage>
</organism>
<protein>
    <submittedName>
        <fullName evidence="1">Uncharacterized protein</fullName>
    </submittedName>
</protein>
<proteinExistence type="predicted"/>